<protein>
    <submittedName>
        <fullName evidence="1">Uncharacterized protein</fullName>
    </submittedName>
</protein>
<organism evidence="1 2">
    <name type="scientific">Microcystis flos-aquae Mf_QC_C_20070823_S10D</name>
    <dbReference type="NCBI Taxonomy" id="2486236"/>
    <lineage>
        <taxon>Bacteria</taxon>
        <taxon>Bacillati</taxon>
        <taxon>Cyanobacteriota</taxon>
        <taxon>Cyanophyceae</taxon>
        <taxon>Oscillatoriophycideae</taxon>
        <taxon>Chroococcales</taxon>
        <taxon>Microcystaceae</taxon>
        <taxon>Microcystis</taxon>
    </lineage>
</organism>
<comment type="caution">
    <text evidence="1">The sequence shown here is derived from an EMBL/GenBank/DDBJ whole genome shotgun (WGS) entry which is preliminary data.</text>
</comment>
<evidence type="ECO:0000313" key="1">
    <source>
        <dbReference type="EMBL" id="TRV13706.1"/>
    </source>
</evidence>
<sequence>MKGISEMEFSLSIFDYTFTNYDETGYLPATVPQFRRSLKSETSYLTMKITALDQKQPLTERLGVMDQGSCLVKIKDRDELKN</sequence>
<name>A0A552L0E2_9CHRO</name>
<proteinExistence type="predicted"/>
<dbReference type="Proteomes" id="UP000315868">
    <property type="component" value="Unassembled WGS sequence"/>
</dbReference>
<reference evidence="1 2" key="1">
    <citation type="submission" date="2019-01" db="EMBL/GenBank/DDBJ databases">
        <title>Coherence of Microcystis species and biogeography revealed through population genomics.</title>
        <authorList>
            <person name="Perez-Carrascal O.M."/>
            <person name="Terrat Y."/>
            <person name="Giani A."/>
            <person name="Fortin N."/>
            <person name="Tromas N."/>
            <person name="Shapiro B.J."/>
        </authorList>
    </citation>
    <scope>NUCLEOTIDE SEQUENCE [LARGE SCALE GENOMIC DNA]</scope>
    <source>
        <strain evidence="1">Mf_QC_C_20070823_S10D</strain>
    </source>
</reference>
<dbReference type="AlphaFoldDB" id="A0A552L0E2"/>
<dbReference type="EMBL" id="SFAM01000057">
    <property type="protein sequence ID" value="TRV13706.1"/>
    <property type="molecule type" value="Genomic_DNA"/>
</dbReference>
<accession>A0A552L0E2</accession>
<evidence type="ECO:0000313" key="2">
    <source>
        <dbReference type="Proteomes" id="UP000315868"/>
    </source>
</evidence>
<gene>
    <name evidence="1" type="ORF">EWV45_07005</name>
</gene>